<dbReference type="EMBL" id="KN434408">
    <property type="protein sequence ID" value="KHG25940.1"/>
    <property type="molecule type" value="Genomic_DNA"/>
</dbReference>
<evidence type="ECO:0000313" key="3">
    <source>
        <dbReference type="Proteomes" id="UP000032142"/>
    </source>
</evidence>
<protein>
    <submittedName>
        <fullName evidence="2">Uncharacterized protein</fullName>
    </submittedName>
</protein>
<proteinExistence type="predicted"/>
<organism evidence="2 3">
    <name type="scientific">Gossypium arboreum</name>
    <name type="common">Tree cotton</name>
    <name type="synonym">Gossypium nanking</name>
    <dbReference type="NCBI Taxonomy" id="29729"/>
    <lineage>
        <taxon>Eukaryota</taxon>
        <taxon>Viridiplantae</taxon>
        <taxon>Streptophyta</taxon>
        <taxon>Embryophyta</taxon>
        <taxon>Tracheophyta</taxon>
        <taxon>Spermatophyta</taxon>
        <taxon>Magnoliopsida</taxon>
        <taxon>eudicotyledons</taxon>
        <taxon>Gunneridae</taxon>
        <taxon>Pentapetalae</taxon>
        <taxon>rosids</taxon>
        <taxon>malvids</taxon>
        <taxon>Malvales</taxon>
        <taxon>Malvaceae</taxon>
        <taxon>Malvoideae</taxon>
        <taxon>Gossypium</taxon>
    </lineage>
</organism>
<sequence>MAKVTRHCLFMASLLSLSKVMQTNARKMRKLKNALEKEKPNVGDGKRIIKCCEKGGSFKV</sequence>
<keyword evidence="1" id="KW-0732">Signal</keyword>
<dbReference type="AlphaFoldDB" id="A0A0B0PLP9"/>
<evidence type="ECO:0000256" key="1">
    <source>
        <dbReference type="SAM" id="SignalP"/>
    </source>
</evidence>
<keyword evidence="3" id="KW-1185">Reference proteome</keyword>
<feature type="signal peptide" evidence="1">
    <location>
        <begin position="1"/>
        <end position="25"/>
    </location>
</feature>
<reference evidence="3" key="1">
    <citation type="submission" date="2014-09" db="EMBL/GenBank/DDBJ databases">
        <authorList>
            <person name="Mudge J."/>
            <person name="Ramaraj T."/>
            <person name="Lindquist I.E."/>
            <person name="Bharti A.K."/>
            <person name="Sundararajan A."/>
            <person name="Cameron C.T."/>
            <person name="Woodward J.E."/>
            <person name="May G.D."/>
            <person name="Brubaker C."/>
            <person name="Broadhvest J."/>
            <person name="Wilkins T.A."/>
        </authorList>
    </citation>
    <scope>NUCLEOTIDE SEQUENCE</scope>
    <source>
        <strain evidence="3">cv. AKA8401</strain>
    </source>
</reference>
<accession>A0A0B0PLP9</accession>
<evidence type="ECO:0000313" key="2">
    <source>
        <dbReference type="EMBL" id="KHG25940.1"/>
    </source>
</evidence>
<gene>
    <name evidence="2" type="ORF">F383_08063</name>
</gene>
<feature type="chain" id="PRO_5002057084" evidence="1">
    <location>
        <begin position="26"/>
        <end position="60"/>
    </location>
</feature>
<name>A0A0B0PLP9_GOSAR</name>
<dbReference type="Proteomes" id="UP000032142">
    <property type="component" value="Unassembled WGS sequence"/>
</dbReference>